<dbReference type="KEGG" id="kan:IMCC3317_39780"/>
<dbReference type="AlphaFoldDB" id="A0A7L4ZRW0"/>
<sequence length="235" mass="26938">MKFICLKVYQFIDYIKKKNKLTHNTQHTTHNTQHTTHNTQHTTHNTQSNQKNVSLKRTQPTNMIYIAILRGINVSGSKKLPMAELRTLLSTLGFADVQTYIQSGNVVFKAAKQNQEKLGSQIAEAIKKKYDYEVPVLVKTIDQWKTAIANNPFAEADISKQGITFLARIPEETTIEIDSKGDRFKIINSEIYLDCPTGFGRTKLTNNFFERKLKTRATTRNWKTIYKLLDLAEAL</sequence>
<dbReference type="InterPro" id="IPR012545">
    <property type="entry name" value="DUF1697"/>
</dbReference>
<proteinExistence type="predicted"/>
<evidence type="ECO:0008006" key="4">
    <source>
        <dbReference type="Google" id="ProtNLM"/>
    </source>
</evidence>
<dbReference type="RefSeq" id="WP_228054854.1">
    <property type="nucleotide sequence ID" value="NZ_CP019288.1"/>
</dbReference>
<feature type="region of interest" description="Disordered" evidence="1">
    <location>
        <begin position="26"/>
        <end position="51"/>
    </location>
</feature>
<reference evidence="2 3" key="1">
    <citation type="journal article" date="2013" name="Int. J. Syst. Evol. Microbiol.">
        <title>Kordia antarctica sp. nov., isolated from Antarctic seawater.</title>
        <authorList>
            <person name="Baek K."/>
            <person name="Choi A."/>
            <person name="Kang I."/>
            <person name="Lee K."/>
            <person name="Cho J.C."/>
        </authorList>
    </citation>
    <scope>NUCLEOTIDE SEQUENCE [LARGE SCALE GENOMIC DNA]</scope>
    <source>
        <strain evidence="2 3">IMCC3317</strain>
    </source>
</reference>
<protein>
    <recommendedName>
        <fullName evidence="4">DUF1697 domain-containing protein</fullName>
    </recommendedName>
</protein>
<name>A0A7L4ZRW0_9FLAO</name>
<dbReference type="Pfam" id="PF08002">
    <property type="entry name" value="DUF1697"/>
    <property type="match status" value="1"/>
</dbReference>
<organism evidence="2 3">
    <name type="scientific">Kordia antarctica</name>
    <dbReference type="NCBI Taxonomy" id="1218801"/>
    <lineage>
        <taxon>Bacteria</taxon>
        <taxon>Pseudomonadati</taxon>
        <taxon>Bacteroidota</taxon>
        <taxon>Flavobacteriia</taxon>
        <taxon>Flavobacteriales</taxon>
        <taxon>Flavobacteriaceae</taxon>
        <taxon>Kordia</taxon>
    </lineage>
</organism>
<dbReference type="EMBL" id="CP019288">
    <property type="protein sequence ID" value="QHI38584.1"/>
    <property type="molecule type" value="Genomic_DNA"/>
</dbReference>
<dbReference type="PANTHER" id="PTHR36439">
    <property type="entry name" value="BLL4334 PROTEIN"/>
    <property type="match status" value="1"/>
</dbReference>
<keyword evidence="3" id="KW-1185">Reference proteome</keyword>
<evidence type="ECO:0000313" key="2">
    <source>
        <dbReference type="EMBL" id="QHI38584.1"/>
    </source>
</evidence>
<accession>A0A7L4ZRW0</accession>
<feature type="compositionally biased region" description="Low complexity" evidence="1">
    <location>
        <begin position="26"/>
        <end position="47"/>
    </location>
</feature>
<dbReference type="PANTHER" id="PTHR36439:SF1">
    <property type="entry name" value="DUF1697 DOMAIN-CONTAINING PROTEIN"/>
    <property type="match status" value="1"/>
</dbReference>
<dbReference type="SUPFAM" id="SSF160379">
    <property type="entry name" value="SP0830-like"/>
    <property type="match status" value="1"/>
</dbReference>
<dbReference type="Proteomes" id="UP000464657">
    <property type="component" value="Chromosome"/>
</dbReference>
<dbReference type="Gene3D" id="3.30.70.1280">
    <property type="entry name" value="SP0830-like domains"/>
    <property type="match status" value="1"/>
</dbReference>
<evidence type="ECO:0000313" key="3">
    <source>
        <dbReference type="Proteomes" id="UP000464657"/>
    </source>
</evidence>
<evidence type="ECO:0000256" key="1">
    <source>
        <dbReference type="SAM" id="MobiDB-lite"/>
    </source>
</evidence>
<gene>
    <name evidence="2" type="ORF">IMCC3317_39780</name>
</gene>